<proteinExistence type="predicted"/>
<feature type="non-terminal residue" evidence="2">
    <location>
        <position position="326"/>
    </location>
</feature>
<sequence length="326" mass="35591">EAPRPSPASRHRPHGNGPRAAGTCRLLLEPRPPGPLRRRLRAGRQHRHHRARGGARDHRGAGPARGGGEPHRRGGQRGHRARGPQRPRRAHPRRGVHGLARDQRGALPRPALRRGARLRSRLARRPERVPPRGASLLARAERRGAGRPRQGQPGGTELRHRRSRQLAALRGGAVRAPGRGALHPGLLPRRRAGHGRPGVRAPRPDVHSRGRNHPAGPVGAGQGARHDAAGALRGTVGRAGGRRGAARLRFHQLARAVRARRHARARGGAHRPRGRGGPARRAYARADGAARLRAGREHAWGVRRLLRRRTAQGDRARAHLRRVRGL</sequence>
<dbReference type="AlphaFoldDB" id="A0A6J4IER9"/>
<feature type="non-terminal residue" evidence="2">
    <location>
        <position position="1"/>
    </location>
</feature>
<organism evidence="2">
    <name type="scientific">uncultured Acetobacteraceae bacterium</name>
    <dbReference type="NCBI Taxonomy" id="169975"/>
    <lineage>
        <taxon>Bacteria</taxon>
        <taxon>Pseudomonadati</taxon>
        <taxon>Pseudomonadota</taxon>
        <taxon>Alphaproteobacteria</taxon>
        <taxon>Acetobacterales</taxon>
        <taxon>Acetobacteraceae</taxon>
        <taxon>environmental samples</taxon>
    </lineage>
</organism>
<accession>A0A6J4IER9</accession>
<name>A0A6J4IER9_9PROT</name>
<evidence type="ECO:0000313" key="2">
    <source>
        <dbReference type="EMBL" id="CAA9248378.1"/>
    </source>
</evidence>
<feature type="compositionally biased region" description="Basic residues" evidence="1">
    <location>
        <begin position="111"/>
        <end position="123"/>
    </location>
</feature>
<feature type="region of interest" description="Disordered" evidence="1">
    <location>
        <begin position="260"/>
        <end position="281"/>
    </location>
</feature>
<feature type="compositionally biased region" description="Basic residues" evidence="1">
    <location>
        <begin position="260"/>
        <end position="274"/>
    </location>
</feature>
<reference evidence="2" key="1">
    <citation type="submission" date="2020-02" db="EMBL/GenBank/DDBJ databases">
        <authorList>
            <person name="Meier V. D."/>
        </authorList>
    </citation>
    <scope>NUCLEOTIDE SEQUENCE</scope>
    <source>
        <strain evidence="2">AVDCRST_MAG04</strain>
    </source>
</reference>
<gene>
    <name evidence="2" type="ORF">AVDCRST_MAG04-1974</name>
</gene>
<feature type="compositionally biased region" description="Low complexity" evidence="1">
    <location>
        <begin position="165"/>
        <end position="182"/>
    </location>
</feature>
<feature type="compositionally biased region" description="Basic residues" evidence="1">
    <location>
        <begin position="73"/>
        <end position="96"/>
    </location>
</feature>
<evidence type="ECO:0000256" key="1">
    <source>
        <dbReference type="SAM" id="MobiDB-lite"/>
    </source>
</evidence>
<dbReference type="EMBL" id="CADCTL010000136">
    <property type="protein sequence ID" value="CAA9248378.1"/>
    <property type="molecule type" value="Genomic_DNA"/>
</dbReference>
<feature type="region of interest" description="Disordered" evidence="1">
    <location>
        <begin position="1"/>
        <end position="225"/>
    </location>
</feature>
<feature type="compositionally biased region" description="Basic residues" evidence="1">
    <location>
        <begin position="36"/>
        <end position="53"/>
    </location>
</feature>
<protein>
    <submittedName>
        <fullName evidence="2">BUG/TctC family periplasmic protein</fullName>
    </submittedName>
</protein>